<dbReference type="Proteomes" id="UP001224775">
    <property type="component" value="Unassembled WGS sequence"/>
</dbReference>
<name>A0AAD9DGT6_9STRA</name>
<evidence type="ECO:0000256" key="1">
    <source>
        <dbReference type="SAM" id="SignalP"/>
    </source>
</evidence>
<protein>
    <submittedName>
        <fullName evidence="2">Uncharacterized protein</fullName>
    </submittedName>
</protein>
<feature type="chain" id="PRO_5041963783" evidence="1">
    <location>
        <begin position="20"/>
        <end position="345"/>
    </location>
</feature>
<keyword evidence="3" id="KW-1185">Reference proteome</keyword>
<dbReference type="AlphaFoldDB" id="A0AAD9DGT6"/>
<evidence type="ECO:0000313" key="2">
    <source>
        <dbReference type="EMBL" id="KAK1747236.1"/>
    </source>
</evidence>
<organism evidence="2 3">
    <name type="scientific">Skeletonema marinoi</name>
    <dbReference type="NCBI Taxonomy" id="267567"/>
    <lineage>
        <taxon>Eukaryota</taxon>
        <taxon>Sar</taxon>
        <taxon>Stramenopiles</taxon>
        <taxon>Ochrophyta</taxon>
        <taxon>Bacillariophyta</taxon>
        <taxon>Coscinodiscophyceae</taxon>
        <taxon>Thalassiosirophycidae</taxon>
        <taxon>Thalassiosirales</taxon>
        <taxon>Skeletonemataceae</taxon>
        <taxon>Skeletonema</taxon>
        <taxon>Skeletonema marinoi-dohrnii complex</taxon>
    </lineage>
</organism>
<accession>A0AAD9DGT6</accession>
<reference evidence="2" key="1">
    <citation type="submission" date="2023-06" db="EMBL/GenBank/DDBJ databases">
        <title>Survivors Of The Sea: Transcriptome response of Skeletonema marinoi to long-term dormancy.</title>
        <authorList>
            <person name="Pinder M.I.M."/>
            <person name="Kourtchenko O."/>
            <person name="Robertson E.K."/>
            <person name="Larsson T."/>
            <person name="Maumus F."/>
            <person name="Osuna-Cruz C.M."/>
            <person name="Vancaester E."/>
            <person name="Stenow R."/>
            <person name="Vandepoele K."/>
            <person name="Ploug H."/>
            <person name="Bruchert V."/>
            <person name="Godhe A."/>
            <person name="Topel M."/>
        </authorList>
    </citation>
    <scope>NUCLEOTIDE SEQUENCE</scope>
    <source>
        <strain evidence="2">R05AC</strain>
    </source>
</reference>
<gene>
    <name evidence="2" type="ORF">QTG54_002580</name>
</gene>
<proteinExistence type="predicted"/>
<comment type="caution">
    <text evidence="2">The sequence shown here is derived from an EMBL/GenBank/DDBJ whole genome shotgun (WGS) entry which is preliminary data.</text>
</comment>
<evidence type="ECO:0000313" key="3">
    <source>
        <dbReference type="Proteomes" id="UP001224775"/>
    </source>
</evidence>
<feature type="signal peptide" evidence="1">
    <location>
        <begin position="1"/>
        <end position="19"/>
    </location>
</feature>
<keyword evidence="1" id="KW-0732">Signal</keyword>
<sequence>MMMITKLSHFNSAWKLAAGTIVALLVSVQIKDAPVGFVDTNGSSSDSSGQCLDLDSNQDMDSLVANARQIFITMPAKAGGTSMKDFTKLCMKRAVHGNILSREGLWKDYLVDSLHVQSIIASHLYREADFLRLVNSPSRETLMIHIHREESSRVASAVKHVSVKICEFRGKYSSHQKQTVAVATKFNVRKNNTHCILDEESFVNEIAANSAEVGISTHCLLTCQSYKAIQENAPQLVFLHYKQVDKLQKLLAKHHCPELLAELPIRANMAEDKSLKVLLHKKGTDEARNSVDLEEWLHAKGPSMEWTLKLRRDASCQAKTFHMEDELFACPDETLRVTSASIDRW</sequence>
<dbReference type="EMBL" id="JATAAI010000003">
    <property type="protein sequence ID" value="KAK1747236.1"/>
    <property type="molecule type" value="Genomic_DNA"/>
</dbReference>